<protein>
    <submittedName>
        <fullName evidence="3">Serine/threonine-protein phosphatase</fullName>
    </submittedName>
</protein>
<dbReference type="PROSITE" id="PS51746">
    <property type="entry name" value="PPM_2"/>
    <property type="match status" value="1"/>
</dbReference>
<feature type="region of interest" description="Disordered" evidence="1">
    <location>
        <begin position="1"/>
        <end position="68"/>
    </location>
</feature>
<sequence length="297" mass="31706">MPSSRVNWSTPAASHATPRDKAGKAIPVSDEPTYTLPARPDTHSRDAAFGNGSSLSLRWAGATDPGRKRENNQDAFYAAYPLFIVADGMGGHIGGEIASQSVVTRMGEMAEAGTVSPEGISEALVRAVRDITEHPEATDEGTGTTLTGIYIDSDDDALSVVAMNVGDSRVYLQRGEQLMQVTTDHSLVQELVAAGRLSEEEAETHPYSNVITRAVGPTEHVTPDYVRIDVQAGDRYVICSDGLTKELTDYGILHFLHDNPDPADATNAMMIAALENGGRDNVSIVIVDVLEVSEPTA</sequence>
<dbReference type="Proteomes" id="UP000253508">
    <property type="component" value="Unassembled WGS sequence"/>
</dbReference>
<evidence type="ECO:0000259" key="2">
    <source>
        <dbReference type="PROSITE" id="PS51746"/>
    </source>
</evidence>
<keyword evidence="4" id="KW-1185">Reference proteome</keyword>
<dbReference type="InterPro" id="IPR036457">
    <property type="entry name" value="PPM-type-like_dom_sf"/>
</dbReference>
<accession>A0A367XUM3</accession>
<feature type="compositionally biased region" description="Polar residues" evidence="1">
    <location>
        <begin position="1"/>
        <end position="12"/>
    </location>
</feature>
<dbReference type="Gene3D" id="3.60.40.10">
    <property type="entry name" value="PPM-type phosphatase domain"/>
    <property type="match status" value="1"/>
</dbReference>
<evidence type="ECO:0000313" key="3">
    <source>
        <dbReference type="EMBL" id="RCK57099.1"/>
    </source>
</evidence>
<proteinExistence type="predicted"/>
<reference evidence="3 4" key="1">
    <citation type="submission" date="2018-07" db="EMBL/GenBank/DDBJ databases">
        <title>Microbacterium endoborsara sp. nov., a novel actinobacterium isolated from Borszczowia aralocaspica.</title>
        <authorList>
            <person name="An D."/>
        </authorList>
    </citation>
    <scope>NUCLEOTIDE SEQUENCE [LARGE SCALE GENOMIC DNA]</scope>
    <source>
        <strain evidence="3 4">C1.15228</strain>
    </source>
</reference>
<dbReference type="InterPro" id="IPR001932">
    <property type="entry name" value="PPM-type_phosphatase-like_dom"/>
</dbReference>
<feature type="domain" description="PPM-type phosphatase" evidence="2">
    <location>
        <begin position="58"/>
        <end position="289"/>
    </location>
</feature>
<dbReference type="SUPFAM" id="SSF81606">
    <property type="entry name" value="PP2C-like"/>
    <property type="match status" value="1"/>
</dbReference>
<evidence type="ECO:0000256" key="1">
    <source>
        <dbReference type="SAM" id="MobiDB-lite"/>
    </source>
</evidence>
<dbReference type="InterPro" id="IPR015655">
    <property type="entry name" value="PP2C"/>
</dbReference>
<name>A0A367XUM3_9MICO</name>
<dbReference type="AlphaFoldDB" id="A0A367XUM3"/>
<dbReference type="PANTHER" id="PTHR47992">
    <property type="entry name" value="PROTEIN PHOSPHATASE"/>
    <property type="match status" value="1"/>
</dbReference>
<dbReference type="OrthoDB" id="9801841at2"/>
<evidence type="ECO:0000313" key="4">
    <source>
        <dbReference type="Proteomes" id="UP000253508"/>
    </source>
</evidence>
<organism evidence="3 4">
    <name type="scientific">Microbacterium sorbitolivorans</name>
    <dbReference type="NCBI Taxonomy" id="1867410"/>
    <lineage>
        <taxon>Bacteria</taxon>
        <taxon>Bacillati</taxon>
        <taxon>Actinomycetota</taxon>
        <taxon>Actinomycetes</taxon>
        <taxon>Micrococcales</taxon>
        <taxon>Microbacteriaceae</taxon>
        <taxon>Microbacterium</taxon>
    </lineage>
</organism>
<comment type="caution">
    <text evidence="3">The sequence shown here is derived from an EMBL/GenBank/DDBJ whole genome shotgun (WGS) entry which is preliminary data.</text>
</comment>
<gene>
    <name evidence="3" type="ORF">DTO57_12360</name>
</gene>
<dbReference type="EMBL" id="QORO01000005">
    <property type="protein sequence ID" value="RCK57099.1"/>
    <property type="molecule type" value="Genomic_DNA"/>
</dbReference>
<dbReference type="CDD" id="cd00143">
    <property type="entry name" value="PP2Cc"/>
    <property type="match status" value="1"/>
</dbReference>
<dbReference type="SMART" id="SM00332">
    <property type="entry name" value="PP2Cc"/>
    <property type="match status" value="1"/>
</dbReference>
<dbReference type="GO" id="GO:0004722">
    <property type="term" value="F:protein serine/threonine phosphatase activity"/>
    <property type="evidence" value="ECO:0007669"/>
    <property type="project" value="InterPro"/>
</dbReference>
<dbReference type="Pfam" id="PF13672">
    <property type="entry name" value="PP2C_2"/>
    <property type="match status" value="1"/>
</dbReference>
<dbReference type="SMART" id="SM00331">
    <property type="entry name" value="PP2C_SIG"/>
    <property type="match status" value="1"/>
</dbReference>